<dbReference type="GO" id="GO:0005634">
    <property type="term" value="C:nucleus"/>
    <property type="evidence" value="ECO:0007669"/>
    <property type="project" value="UniProtKB-ARBA"/>
</dbReference>
<feature type="repeat" description="WD" evidence="7">
    <location>
        <begin position="335"/>
        <end position="366"/>
    </location>
</feature>
<feature type="compositionally biased region" description="Basic and acidic residues" evidence="8">
    <location>
        <begin position="87"/>
        <end position="110"/>
    </location>
</feature>
<dbReference type="SUPFAM" id="SSF50891">
    <property type="entry name" value="Cyclophilin-like"/>
    <property type="match status" value="1"/>
</dbReference>
<dbReference type="Gene3D" id="2.40.100.10">
    <property type="entry name" value="Cyclophilin-like"/>
    <property type="match status" value="1"/>
</dbReference>
<dbReference type="SUPFAM" id="SSF50978">
    <property type="entry name" value="WD40 repeat-like"/>
    <property type="match status" value="1"/>
</dbReference>
<evidence type="ECO:0000256" key="3">
    <source>
        <dbReference type="ARBA" id="ARBA00022574"/>
    </source>
</evidence>
<dbReference type="InterPro" id="IPR020892">
    <property type="entry name" value="Cyclophilin-type_PPIase_CS"/>
</dbReference>
<dbReference type="PROSITE" id="PS00170">
    <property type="entry name" value="CSA_PPIASE_1"/>
    <property type="match status" value="1"/>
</dbReference>
<dbReference type="Proteomes" id="UP000242942">
    <property type="component" value="Chromosome 10"/>
</dbReference>
<feature type="region of interest" description="Disordered" evidence="8">
    <location>
        <begin position="279"/>
        <end position="312"/>
    </location>
</feature>
<dbReference type="EC" id="5.2.1.8" evidence="2"/>
<dbReference type="InterPro" id="IPR001680">
    <property type="entry name" value="WD40_rpt"/>
</dbReference>
<dbReference type="GO" id="GO:0003755">
    <property type="term" value="F:peptidyl-prolyl cis-trans isomerase activity"/>
    <property type="evidence" value="ECO:0007669"/>
    <property type="project" value="UniProtKB-KW"/>
</dbReference>
<dbReference type="EMBL" id="LT594591">
    <property type="protein sequence ID" value="SCQ16560.1"/>
    <property type="molecule type" value="Genomic_DNA"/>
</dbReference>
<feature type="compositionally biased region" description="Basic and acidic residues" evidence="8">
    <location>
        <begin position="121"/>
        <end position="144"/>
    </location>
</feature>
<dbReference type="InterPro" id="IPR044666">
    <property type="entry name" value="Cyclophilin_A-like"/>
</dbReference>
<dbReference type="SMART" id="SM00320">
    <property type="entry name" value="WD40"/>
    <property type="match status" value="3"/>
</dbReference>
<dbReference type="PROSITE" id="PS50082">
    <property type="entry name" value="WD_REPEATS_2"/>
    <property type="match status" value="1"/>
</dbReference>
<evidence type="ECO:0000256" key="2">
    <source>
        <dbReference type="ARBA" id="ARBA00013194"/>
    </source>
</evidence>
<evidence type="ECO:0000313" key="10">
    <source>
        <dbReference type="EMBL" id="SCQ16560.1"/>
    </source>
</evidence>
<keyword evidence="4" id="KW-0677">Repeat</keyword>
<dbReference type="InterPro" id="IPR029000">
    <property type="entry name" value="Cyclophilin-like_dom_sf"/>
</dbReference>
<evidence type="ECO:0000256" key="7">
    <source>
        <dbReference type="PROSITE-ProRule" id="PRU00221"/>
    </source>
</evidence>
<evidence type="ECO:0000256" key="4">
    <source>
        <dbReference type="ARBA" id="ARBA00022737"/>
    </source>
</evidence>
<dbReference type="Gene3D" id="2.130.10.10">
    <property type="entry name" value="YVTN repeat-like/Quinoprotein amine dehydrogenase"/>
    <property type="match status" value="1"/>
</dbReference>
<keyword evidence="5" id="KW-0697">Rotamase</keyword>
<accession>A0A1D3U8U4</accession>
<dbReference type="PROSITE" id="PS50072">
    <property type="entry name" value="CSA_PPIASE_2"/>
    <property type="match status" value="1"/>
</dbReference>
<dbReference type="PANTHER" id="PTHR45625">
    <property type="entry name" value="PEPTIDYL-PROLYL CIS-TRANS ISOMERASE-RELATED"/>
    <property type="match status" value="1"/>
</dbReference>
<comment type="catalytic activity">
    <reaction evidence="1">
        <text>[protein]-peptidylproline (omega=180) = [protein]-peptidylproline (omega=0)</text>
        <dbReference type="Rhea" id="RHEA:16237"/>
        <dbReference type="Rhea" id="RHEA-COMP:10747"/>
        <dbReference type="Rhea" id="RHEA-COMP:10748"/>
        <dbReference type="ChEBI" id="CHEBI:83833"/>
        <dbReference type="ChEBI" id="CHEBI:83834"/>
        <dbReference type="EC" id="5.2.1.8"/>
    </reaction>
</comment>
<dbReference type="InterPro" id="IPR036322">
    <property type="entry name" value="WD40_repeat_dom_sf"/>
</dbReference>
<organism evidence="10 11">
    <name type="scientific">Plasmodium ovale</name>
    <name type="common">malaria parasite P. ovale</name>
    <dbReference type="NCBI Taxonomy" id="36330"/>
    <lineage>
        <taxon>Eukaryota</taxon>
        <taxon>Sar</taxon>
        <taxon>Alveolata</taxon>
        <taxon>Apicomplexa</taxon>
        <taxon>Aconoidasida</taxon>
        <taxon>Haemosporida</taxon>
        <taxon>Plasmodiidae</taxon>
        <taxon>Plasmodium</taxon>
        <taxon>Plasmodium (Plasmodium)</taxon>
    </lineage>
</organism>
<feature type="compositionally biased region" description="Basic and acidic residues" evidence="8">
    <location>
        <begin position="155"/>
        <end position="178"/>
    </location>
</feature>
<proteinExistence type="predicted"/>
<evidence type="ECO:0000256" key="8">
    <source>
        <dbReference type="SAM" id="MobiDB-lite"/>
    </source>
</evidence>
<gene>
    <name evidence="10" type="primary">PocGH01_10031300</name>
    <name evidence="10" type="ORF">POCGH01_10031300</name>
</gene>
<keyword evidence="3 7" id="KW-0853">WD repeat</keyword>
<dbReference type="FunFam" id="2.40.100.10:FF:000003">
    <property type="entry name" value="Peptidylprolyl isomerase domain and WD repeat-containing 1"/>
    <property type="match status" value="1"/>
</dbReference>
<name>A0A1D3U8U4_PLAOA</name>
<evidence type="ECO:0000256" key="5">
    <source>
        <dbReference type="ARBA" id="ARBA00023110"/>
    </source>
</evidence>
<dbReference type="VEuPathDB" id="PlasmoDB:PocGH01_10031300"/>
<sequence>MNFITYFKKENEDMKEKKNVPCKEEDEAEKPNLSNAGDDKSNDVSFGPPPLKEIERKNDKIGEDKNHPNMEDDKSSDGSFGPSPLEEIERKNDNTGEDKNHPNMEDDKSSDGSFGPSPLEEIERKNDNTGEDKNHPNMEDDKSSDGSFGPSPLEEIERKNDNTGEDKNHPNMEDDKSSDGSFGPSPLEEIERKNDNTGEDKNHPNMEDDKSSDGSFGPSPLEEIERKNDNTGEDKNHRNMEDDKSSDGSFGPSPLEEIEGEHDDMRVDKNDALGEEGYLEYSGEGHSPTSPRKRASVPPSGEGKNKGPRKRKKKIRINNDIYLMNIPTNKNYEVSYMHTDVVTHVLVSNKKRYIVTGSANGVIKFWYKNVGSVEFVKYFKIHSDEIICLFISEDEEIMGSLSKDKTYKQFDVSSFDMNIIIKLDFSPKTGEFIYSSLFSTSVRVAISSSEKPCIYIYNPLESDECVQIINLSSNIIEIIKYNKAYDLCVLSDNSGLIDVVDVTNFKFPKYDHVERNAVVKKLEFSFKTETDLYELCKYRTYALCMNLSSDGEFMAILSENYFLRIYKFRTMKLYRVYDESTEMYLTAQNDPLKKDLHIDSLDFGKRLFIEKEIKKHIKNENIKLNMITFDESNQYILYSTFIGIKVVNFVTNQLCYIIGKNEINLRYLSISLYQKIIPINKVRTNIHESLYINEKNISDCALFCTVYKKCRFYMFTKKLLNEHELDERDIYNEQPTKNDFNSFLSTPVKNIENNTKVPKSAIIYTTMGEIHVTLFSKECKKTVQNFSVHSINGYYNNCIFHRVINHFMIQTGDPSGDGTGGESIWGNEFEDEFFDHLNHSKPFMLSMANCGPNTNGSQFFITTVPCPWLDFKHTVFGKVTQGTKVVLDIEKVRTDKRDKPLEDIKILNIKIIH</sequence>
<feature type="compositionally biased region" description="Basic and acidic residues" evidence="8">
    <location>
        <begin position="189"/>
        <end position="212"/>
    </location>
</feature>
<feature type="compositionally biased region" description="Basic and acidic residues" evidence="8">
    <location>
        <begin position="7"/>
        <end position="23"/>
    </location>
</feature>
<dbReference type="InterPro" id="IPR015943">
    <property type="entry name" value="WD40/YVTN_repeat-like_dom_sf"/>
</dbReference>
<dbReference type="PANTHER" id="PTHR45625:SF4">
    <property type="entry name" value="PEPTIDYLPROLYL ISOMERASE DOMAIN AND WD REPEAT-CONTAINING PROTEIN 1"/>
    <property type="match status" value="1"/>
</dbReference>
<evidence type="ECO:0000256" key="6">
    <source>
        <dbReference type="ARBA" id="ARBA00023235"/>
    </source>
</evidence>
<keyword evidence="6 10" id="KW-0413">Isomerase</keyword>
<dbReference type="GO" id="GO:0006457">
    <property type="term" value="P:protein folding"/>
    <property type="evidence" value="ECO:0007669"/>
    <property type="project" value="InterPro"/>
</dbReference>
<dbReference type="InterPro" id="IPR002130">
    <property type="entry name" value="Cyclophilin-type_PPIase_dom"/>
</dbReference>
<feature type="compositionally biased region" description="Basic and acidic residues" evidence="8">
    <location>
        <begin position="223"/>
        <end position="246"/>
    </location>
</feature>
<evidence type="ECO:0000313" key="11">
    <source>
        <dbReference type="Proteomes" id="UP000242942"/>
    </source>
</evidence>
<evidence type="ECO:0000256" key="1">
    <source>
        <dbReference type="ARBA" id="ARBA00000971"/>
    </source>
</evidence>
<dbReference type="OrthoDB" id="271386at2759"/>
<dbReference type="Pfam" id="PF00160">
    <property type="entry name" value="Pro_isomerase"/>
    <property type="match status" value="1"/>
</dbReference>
<reference evidence="10 11" key="1">
    <citation type="submission" date="2016-06" db="EMBL/GenBank/DDBJ databases">
        <authorList>
            <consortium name="Pathogen Informatics"/>
        </authorList>
    </citation>
    <scope>NUCLEOTIDE SEQUENCE [LARGE SCALE GENOMIC DNA]</scope>
    <source>
        <strain evidence="10">PocGH01</strain>
    </source>
</reference>
<keyword evidence="11" id="KW-1185">Reference proteome</keyword>
<dbReference type="VEuPathDB" id="PlasmoDB:POWCR01_000184400"/>
<feature type="region of interest" description="Disordered" evidence="8">
    <location>
        <begin position="1"/>
        <end position="264"/>
    </location>
</feature>
<feature type="compositionally biased region" description="Basic and acidic residues" evidence="8">
    <location>
        <begin position="52"/>
        <end position="76"/>
    </location>
</feature>
<evidence type="ECO:0000259" key="9">
    <source>
        <dbReference type="PROSITE" id="PS50072"/>
    </source>
</evidence>
<dbReference type="AlphaFoldDB" id="A0A1D3U8U4"/>
<dbReference type="PRINTS" id="PR00153">
    <property type="entry name" value="CSAPPISMRASE"/>
</dbReference>
<protein>
    <recommendedName>
        <fullName evidence="2">peptidylprolyl isomerase</fullName>
        <ecNumber evidence="2">5.2.1.8</ecNumber>
    </recommendedName>
</protein>
<feature type="domain" description="PPIase cyclophilin-type" evidence="9">
    <location>
        <begin position="765"/>
        <end position="911"/>
    </location>
</feature>